<accession>A0A9E6PGF4</accession>
<dbReference type="AlphaFoldDB" id="A0A9E6PGF4"/>
<organism evidence="1 2">
    <name type="scientific">Pseudomonas vanderleydeniana</name>
    <dbReference type="NCBI Taxonomy" id="2745495"/>
    <lineage>
        <taxon>Bacteria</taxon>
        <taxon>Pseudomonadati</taxon>
        <taxon>Pseudomonadota</taxon>
        <taxon>Gammaproteobacteria</taxon>
        <taxon>Pseudomonadales</taxon>
        <taxon>Pseudomonadaceae</taxon>
        <taxon>Pseudomonas</taxon>
    </lineage>
</organism>
<reference evidence="1 2" key="1">
    <citation type="journal article" date="2020" name="Microorganisms">
        <title>Reliable Identification of Environmental Pseudomonas Isolates Using the rpoD Gene.</title>
        <authorList>
            <consortium name="The Broad Institute Genome Sequencing Platform"/>
            <person name="Girard L."/>
            <person name="Lood C."/>
            <person name="Rokni-Zadeh H."/>
            <person name="van Noort V."/>
            <person name="Lavigne R."/>
            <person name="De Mot R."/>
        </authorList>
    </citation>
    <scope>NUCLEOTIDE SEQUENCE [LARGE SCALE GENOMIC DNA]</scope>
    <source>
        <strain evidence="1 2">RW8P3</strain>
    </source>
</reference>
<gene>
    <name evidence="1" type="ORF">HU752_018335</name>
</gene>
<dbReference type="RefSeq" id="WP_186683499.1">
    <property type="nucleotide sequence ID" value="NZ_CP077093.1"/>
</dbReference>
<evidence type="ECO:0000313" key="2">
    <source>
        <dbReference type="Proteomes" id="UP000634530"/>
    </source>
</evidence>
<dbReference type="EMBL" id="CP077093">
    <property type="protein sequence ID" value="QXI25925.1"/>
    <property type="molecule type" value="Genomic_DNA"/>
</dbReference>
<dbReference type="Proteomes" id="UP000634530">
    <property type="component" value="Chromosome"/>
</dbReference>
<evidence type="ECO:0000313" key="1">
    <source>
        <dbReference type="EMBL" id="QXI25925.1"/>
    </source>
</evidence>
<reference evidence="1 2" key="2">
    <citation type="journal article" date="2021" name="Microorganisms">
        <title>The Ever-Expanding Pseudomonas Genus: Description of 43 New Species and Partition of the Pseudomonas putida Group.</title>
        <authorList>
            <person name="Girard L."/>
            <person name="Lood C."/>
            <person name="Hofte M."/>
            <person name="Vandamme P."/>
            <person name="Rokni-Zadeh H."/>
            <person name="van Noort V."/>
            <person name="Lavigne R."/>
            <person name="De Mot R."/>
        </authorList>
    </citation>
    <scope>NUCLEOTIDE SEQUENCE [LARGE SCALE GENOMIC DNA]</scope>
    <source>
        <strain evidence="1 2">RW8P3</strain>
    </source>
</reference>
<sequence length="149" mass="16876">MPTTQKTSHDHTSPNPHKATGFMHVEVIALSGNRILLNIHQIHRDMGGTRITGNATENGIRYTVSFTMSEEFLPAGQYDFPGDRIRDIHYMVVIPGQPEWVYPARRAHLVIYENTPAPFISGDLIFETQAVGGEEYRVEIRPFEVRGKD</sequence>
<keyword evidence="2" id="KW-1185">Reference proteome</keyword>
<dbReference type="KEGG" id="pvw:HU752_018335"/>
<protein>
    <submittedName>
        <fullName evidence="1">Uncharacterized protein</fullName>
    </submittedName>
</protein>
<name>A0A9E6PGF4_9PSED</name>
<proteinExistence type="predicted"/>